<feature type="compositionally biased region" description="Basic and acidic residues" evidence="6">
    <location>
        <begin position="1166"/>
        <end position="1185"/>
    </location>
</feature>
<dbReference type="InterPro" id="IPR036236">
    <property type="entry name" value="Znf_C2H2_sf"/>
</dbReference>
<dbReference type="PROSITE" id="PS50157">
    <property type="entry name" value="ZINC_FINGER_C2H2_2"/>
    <property type="match status" value="5"/>
</dbReference>
<feature type="region of interest" description="Disordered" evidence="6">
    <location>
        <begin position="204"/>
        <end position="226"/>
    </location>
</feature>
<dbReference type="GO" id="GO:0043565">
    <property type="term" value="F:sequence-specific DNA binding"/>
    <property type="evidence" value="ECO:0007669"/>
    <property type="project" value="TreeGrafter"/>
</dbReference>
<feature type="compositionally biased region" description="Basic residues" evidence="6">
    <location>
        <begin position="645"/>
        <end position="654"/>
    </location>
</feature>
<evidence type="ECO:0000256" key="3">
    <source>
        <dbReference type="ARBA" id="ARBA00022771"/>
    </source>
</evidence>
<protein>
    <recommendedName>
        <fullName evidence="7">C2H2-type domain-containing protein</fullName>
    </recommendedName>
</protein>
<feature type="region of interest" description="Disordered" evidence="6">
    <location>
        <begin position="1643"/>
        <end position="1671"/>
    </location>
</feature>
<sequence length="1719" mass="193909">MDSADTKPRGIQENLSQDDNDPGTLVVDILSDSGEDSARCMSDVDNGTMSAEDVQETSSKNVKDPESVTVGEHSNVPGKEEQELRTVVVDMHVETPSKQEQNTETLVGETHIDEPIKPEQDSLAVVEDTHIDELSEIEVELETFVKDTHNEILPKCEQNLKIFVEETHIDALVKPEKKLEMVVAEIFSDTPDKIKENLETVVTETHSNDPNTKEESIETNVAETRSVEPGKLEEMEIGATEKLIDTADRCKENMETVVEEAYIDAPGKNEENIKMVVEEIHINAPGRFEQNIETIVNETHEDAPVKNGENIETNVEERDADVFNKQEQNSDASMNSISISDLDITQEELVTINIFDSLQTDTLNEKKKCASGDGSPSSVNMPSLHTAVGNKVKKDLTSKTQDISVADDHKHIASDLKNVALMRNKPRLKKNLVSAPSNGLPIVSSKLPNIGQDSALSNTKVNIKKRGSLVVKTIGPRTIRNVSVDYSLNKGGVYVDPSGTILITREMDSGRTSDSPKEKAFPTLQNGNTHLSCSTSPHVKPKVKAKHSRKKLDNEPVTSKGSLIQKTLVDSTGSDEVLITTQLNDKLAVVHDTAPCKKYISANNSLTENGVYVDPSGSVLITREMDDGKACDSSRVRVFPTKNAKKVLSRKRRKANDEQNLTDLDNKPSTNQGNLSKKSRNSAGSGEVLSVKQHDELAAVDNGAAPIIYNTNTRYSLRKSGKYFDPSGTKLISRDRRNGNACNASKARAFSPPQNTNKHLPCSKVSQANIKVDKQNLTNLDNEHSSSQGSFTDNEEDLISNEPDLNDVDSSTASKNKMSKRGIKTVGKINNAYYKTQDGNRHNCCFCSHMLKKDEENTCLALNKPLPSSLLDITSLLKCLGISSPLPSSGSTKRNSSIVLCQYCYSLVSEGDKVYKKLLSVTSNMKQLWSDNDGENLTAPFSLNENDRSLKNTQGKCRPILTFPNMVKESHPVSSNVDGKMQELILKQQCSNNKMRICEFCRMDLYGRDWNLHQTAVHRVERKWRWYYLQPILKMLLAKEIHGVNKRQGEDSANGKYEKTNTRKCTACSKTFSLRDEFVDHLQHYHNMVIDEEFLSYIIDEDFWSYISDDAGFMDWSNNGDRENIENPIEIKSEVMSDDQDGGKSSASDIAHTNSIQDNDTINCKDAGKQDILHNGKGEKPHRNGESSALPVSDDCHNYIGTNGNKLTIMPHKDNFRKESRTDLCCRICTQSFMRQVDLEKHEQLHHPESVNESKTMRVKGHLKTSHGVNHLLPINSTKTKVSCKLCDKICDNAEDLNNHRDTCHENTVALQDHYGGDNDNVVEMSKTINLDVDNVNKESKFALKQKPNKIQSFKCNMCGDTFENRIMLVKHKRSCHAFEENCLEIMECDICGRKLHGIQYLHLHMSQVHNKPYNPPLQHQCNMCIHHCRTLNQLEEHLQEKHGVNMLPPVKCKEHGEMQSDKDIDIHICKNQKKMSSSFCAMQFKTKSSLEHHISDEHENKKWQCDKCHTEFEKYHLLQQHNMYIHSAKNYQCSQCEKSFKRKSDMISHGKNVHKKILSECTYCLKDFPDHKRLRTHIIRKHSTSWEVTPSKNYARHQQENSCMHKQQPRCSNTSPNSTFEETEKMEVQENKHDLEHTGEHVHYEKEQKENPSEQYQDSGPHEISQEQLTPVEETVVTEYEEVGVEALENPQEYNMVEVIEGTENVADIANICYIIVE</sequence>
<feature type="domain" description="C2H2-type" evidence="7">
    <location>
        <begin position="1354"/>
        <end position="1382"/>
    </location>
</feature>
<dbReference type="PANTHER" id="PTHR24408:SF58">
    <property type="entry name" value="TRANSCRIPTION FACTOR (TFIIIA), PUTATIVE (AFU_ORTHOLOGUE AFUA_1G05150)-RELATED"/>
    <property type="match status" value="1"/>
</dbReference>
<keyword evidence="3 5" id="KW-0863">Zinc-finger</keyword>
<evidence type="ECO:0000256" key="4">
    <source>
        <dbReference type="ARBA" id="ARBA00022833"/>
    </source>
</evidence>
<evidence type="ECO:0000256" key="1">
    <source>
        <dbReference type="ARBA" id="ARBA00022723"/>
    </source>
</evidence>
<feature type="region of interest" description="Disordered" evidence="6">
    <location>
        <begin position="645"/>
        <end position="688"/>
    </location>
</feature>
<keyword evidence="9" id="KW-1185">Reference proteome</keyword>
<evidence type="ECO:0000259" key="7">
    <source>
        <dbReference type="PROSITE" id="PS50157"/>
    </source>
</evidence>
<evidence type="ECO:0000256" key="6">
    <source>
        <dbReference type="SAM" id="MobiDB-lite"/>
    </source>
</evidence>
<dbReference type="GO" id="GO:0008270">
    <property type="term" value="F:zinc ion binding"/>
    <property type="evidence" value="ECO:0007669"/>
    <property type="project" value="UniProtKB-KW"/>
</dbReference>
<organism evidence="8 9">
    <name type="scientific">Cherax quadricarinatus</name>
    <name type="common">Australian red claw crayfish</name>
    <dbReference type="NCBI Taxonomy" id="27406"/>
    <lineage>
        <taxon>Eukaryota</taxon>
        <taxon>Metazoa</taxon>
        <taxon>Ecdysozoa</taxon>
        <taxon>Arthropoda</taxon>
        <taxon>Crustacea</taxon>
        <taxon>Multicrustacea</taxon>
        <taxon>Malacostraca</taxon>
        <taxon>Eumalacostraca</taxon>
        <taxon>Eucarida</taxon>
        <taxon>Decapoda</taxon>
        <taxon>Pleocyemata</taxon>
        <taxon>Astacidea</taxon>
        <taxon>Parastacoidea</taxon>
        <taxon>Parastacidae</taxon>
        <taxon>Cherax</taxon>
    </lineage>
</organism>
<evidence type="ECO:0000313" key="8">
    <source>
        <dbReference type="EMBL" id="KAK8750737.1"/>
    </source>
</evidence>
<feature type="region of interest" description="Disordered" evidence="6">
    <location>
        <begin position="1"/>
        <end position="77"/>
    </location>
</feature>
<feature type="compositionally biased region" description="Polar residues" evidence="6">
    <location>
        <begin position="778"/>
        <end position="792"/>
    </location>
</feature>
<feature type="domain" description="C2H2-type" evidence="7">
    <location>
        <begin position="1224"/>
        <end position="1251"/>
    </location>
</feature>
<gene>
    <name evidence="8" type="ORF">OTU49_014982</name>
</gene>
<dbReference type="Pfam" id="PF00096">
    <property type="entry name" value="zf-C2H2"/>
    <property type="match status" value="1"/>
</dbReference>
<feature type="region of interest" description="Disordered" evidence="6">
    <location>
        <begin position="1598"/>
        <end position="1631"/>
    </location>
</feature>
<dbReference type="PANTHER" id="PTHR24408">
    <property type="entry name" value="ZINC FINGER PROTEIN"/>
    <property type="match status" value="1"/>
</dbReference>
<dbReference type="InterPro" id="IPR013087">
    <property type="entry name" value="Znf_C2H2_type"/>
</dbReference>
<dbReference type="Proteomes" id="UP001445076">
    <property type="component" value="Unassembled WGS sequence"/>
</dbReference>
<dbReference type="SMART" id="SM00355">
    <property type="entry name" value="ZnF_C2H2"/>
    <property type="match status" value="11"/>
</dbReference>
<accession>A0AAW0Y242</accession>
<feature type="region of interest" description="Disordered" evidence="6">
    <location>
        <begin position="778"/>
        <end position="819"/>
    </location>
</feature>
<keyword evidence="2" id="KW-0677">Repeat</keyword>
<proteinExistence type="predicted"/>
<keyword evidence="4" id="KW-0862">Zinc</keyword>
<dbReference type="PROSITE" id="PS00028">
    <property type="entry name" value="ZINC_FINGER_C2H2_1"/>
    <property type="match status" value="7"/>
</dbReference>
<evidence type="ECO:0000256" key="2">
    <source>
        <dbReference type="ARBA" id="ARBA00022737"/>
    </source>
</evidence>
<feature type="region of interest" description="Disordered" evidence="6">
    <location>
        <begin position="1136"/>
        <end position="1192"/>
    </location>
</feature>
<feature type="domain" description="C2H2-type" evidence="7">
    <location>
        <begin position="1504"/>
        <end position="1532"/>
    </location>
</feature>
<feature type="compositionally biased region" description="Acidic residues" evidence="6">
    <location>
        <begin position="793"/>
        <end position="807"/>
    </location>
</feature>
<feature type="compositionally biased region" description="Basic and acidic residues" evidence="6">
    <location>
        <begin position="508"/>
        <end position="520"/>
    </location>
</feature>
<dbReference type="GO" id="GO:0005634">
    <property type="term" value="C:nucleus"/>
    <property type="evidence" value="ECO:0007669"/>
    <property type="project" value="TreeGrafter"/>
</dbReference>
<feature type="compositionally biased region" description="Basic and acidic residues" evidence="6">
    <location>
        <begin position="1"/>
        <end position="10"/>
    </location>
</feature>
<feature type="region of interest" description="Disordered" evidence="6">
    <location>
        <begin position="508"/>
        <end position="558"/>
    </location>
</feature>
<feature type="compositionally biased region" description="Polar residues" evidence="6">
    <location>
        <begin position="1601"/>
        <end position="1621"/>
    </location>
</feature>
<feature type="compositionally biased region" description="Polar residues" evidence="6">
    <location>
        <begin position="658"/>
        <end position="684"/>
    </location>
</feature>
<dbReference type="SUPFAM" id="SSF57667">
    <property type="entry name" value="beta-beta-alpha zinc fingers"/>
    <property type="match status" value="2"/>
</dbReference>
<feature type="domain" description="C2H2-type" evidence="7">
    <location>
        <begin position="1532"/>
        <end position="1555"/>
    </location>
</feature>
<reference evidence="8 9" key="1">
    <citation type="journal article" date="2024" name="BMC Genomics">
        <title>Genome assembly of redclaw crayfish (Cherax quadricarinatus) provides insights into its immune adaptation and hypoxia tolerance.</title>
        <authorList>
            <person name="Liu Z."/>
            <person name="Zheng J."/>
            <person name="Li H."/>
            <person name="Fang K."/>
            <person name="Wang S."/>
            <person name="He J."/>
            <person name="Zhou D."/>
            <person name="Weng S."/>
            <person name="Chi M."/>
            <person name="Gu Z."/>
            <person name="He J."/>
            <person name="Li F."/>
            <person name="Wang M."/>
        </authorList>
    </citation>
    <scope>NUCLEOTIDE SEQUENCE [LARGE SCALE GENOMIC DNA]</scope>
    <source>
        <strain evidence="8">ZL_2023a</strain>
    </source>
</reference>
<comment type="caution">
    <text evidence="8">The sequence shown here is derived from an EMBL/GenBank/DDBJ whole genome shotgun (WGS) entry which is preliminary data.</text>
</comment>
<dbReference type="EMBL" id="JARKIK010000007">
    <property type="protein sequence ID" value="KAK8750737.1"/>
    <property type="molecule type" value="Genomic_DNA"/>
</dbReference>
<evidence type="ECO:0000313" key="9">
    <source>
        <dbReference type="Proteomes" id="UP001445076"/>
    </source>
</evidence>
<dbReference type="Gene3D" id="3.30.160.60">
    <property type="entry name" value="Classic Zinc Finger"/>
    <property type="match status" value="3"/>
</dbReference>
<feature type="compositionally biased region" description="Basic residues" evidence="6">
    <location>
        <begin position="539"/>
        <end position="550"/>
    </location>
</feature>
<feature type="compositionally biased region" description="Polar residues" evidence="6">
    <location>
        <begin position="523"/>
        <end position="537"/>
    </location>
</feature>
<feature type="domain" description="C2H2-type" evidence="7">
    <location>
        <begin position="1063"/>
        <end position="1086"/>
    </location>
</feature>
<evidence type="ECO:0000256" key="5">
    <source>
        <dbReference type="PROSITE-ProRule" id="PRU00042"/>
    </source>
</evidence>
<name>A0AAW0Y242_CHEQU</name>
<feature type="compositionally biased region" description="Basic and acidic residues" evidence="6">
    <location>
        <begin position="1643"/>
        <end position="1653"/>
    </location>
</feature>
<keyword evidence="1" id="KW-0479">Metal-binding</keyword>
<dbReference type="GO" id="GO:0000981">
    <property type="term" value="F:DNA-binding transcription factor activity, RNA polymerase II-specific"/>
    <property type="evidence" value="ECO:0007669"/>
    <property type="project" value="TreeGrafter"/>
</dbReference>
<feature type="compositionally biased region" description="Polar residues" evidence="6">
    <location>
        <begin position="1143"/>
        <end position="1162"/>
    </location>
</feature>